<keyword evidence="2" id="KW-0456">Lyase</keyword>
<comment type="caution">
    <text evidence="4">The sequence shown here is derived from an EMBL/GenBank/DDBJ whole genome shotgun (WGS) entry which is preliminary data.</text>
</comment>
<evidence type="ECO:0000256" key="1">
    <source>
        <dbReference type="ARBA" id="ARBA00022723"/>
    </source>
</evidence>
<organism evidence="4 5">
    <name type="scientific">Diplocloster agilis</name>
    <dbReference type="NCBI Taxonomy" id="2850323"/>
    <lineage>
        <taxon>Bacteria</taxon>
        <taxon>Bacillati</taxon>
        <taxon>Bacillota</taxon>
        <taxon>Clostridia</taxon>
        <taxon>Lachnospirales</taxon>
        <taxon>Lachnospiraceae</taxon>
        <taxon>Diplocloster</taxon>
    </lineage>
</organism>
<dbReference type="PANTHER" id="PTHR22789">
    <property type="entry name" value="FUCULOSE PHOSPHATE ALDOLASE"/>
    <property type="match status" value="1"/>
</dbReference>
<dbReference type="GO" id="GO:0019323">
    <property type="term" value="P:pentose catabolic process"/>
    <property type="evidence" value="ECO:0007669"/>
    <property type="project" value="TreeGrafter"/>
</dbReference>
<dbReference type="InterPro" id="IPR036409">
    <property type="entry name" value="Aldolase_II/adducin_N_sf"/>
</dbReference>
<dbReference type="SUPFAM" id="SSF53639">
    <property type="entry name" value="AraD/HMP-PK domain-like"/>
    <property type="match status" value="2"/>
</dbReference>
<proteinExistence type="predicted"/>
<name>A0A949NEL3_9FIRM</name>
<dbReference type="RefSeq" id="WP_238721924.1">
    <property type="nucleotide sequence ID" value="NZ_JAHQCW010000019.1"/>
</dbReference>
<evidence type="ECO:0000313" key="5">
    <source>
        <dbReference type="Proteomes" id="UP000712157"/>
    </source>
</evidence>
<feature type="domain" description="Class II aldolase/adducin N-terminal" evidence="3">
    <location>
        <begin position="232"/>
        <end position="405"/>
    </location>
</feature>
<dbReference type="Proteomes" id="UP000712157">
    <property type="component" value="Unassembled WGS sequence"/>
</dbReference>
<evidence type="ECO:0000313" key="4">
    <source>
        <dbReference type="EMBL" id="MBU9737341.1"/>
    </source>
</evidence>
<evidence type="ECO:0000259" key="3">
    <source>
        <dbReference type="SMART" id="SM01007"/>
    </source>
</evidence>
<evidence type="ECO:0000256" key="2">
    <source>
        <dbReference type="ARBA" id="ARBA00023239"/>
    </source>
</evidence>
<accession>A0A949NEL3</accession>
<dbReference type="Pfam" id="PF00596">
    <property type="entry name" value="Aldolase_II"/>
    <property type="match status" value="2"/>
</dbReference>
<protein>
    <submittedName>
        <fullName evidence="4">Class II aldolase/adducin family protein</fullName>
    </submittedName>
</protein>
<keyword evidence="1" id="KW-0479">Metal-binding</keyword>
<sequence>MTDSRYLHPADQICTILKRIYDKDMTTLTGGNLSIRDDDGVVWVSPTNIDKSALTRNDIVKILPDGSIEGRHRPTSEYRIHWQILQRRKDLKAVLHAHPPALVAMSVQHEVPDTRMLAQSYHAVGIPGLSEYGMPGTLALVEHVVKTFDQGVTAAVLKNHGVFLGSGVDLFDAFRRFEQLDFHARIQLLSGILGPAKGLSVSQIEELYRKGPKLSGFFDRDVISSRELELRRELAWLVKRGYEKRLFNGSFGTISARVKEDEFLISPAGKDNAQLSEQDFVLMGGNTCEQGQEPDLFADLHRRIYERHPKIQSIIMAAPVYAAGYAVTEREYEVAVIPESYGVLRSCTRIPFDKLVKEPQTAADVTGEEDPFCILDNLGILVMGISPLMAFDKLEVAESTAMSIHMAYISGKEMKVMTDEMKKEQDQQE</sequence>
<dbReference type="EMBL" id="JAHQCW010000019">
    <property type="protein sequence ID" value="MBU9737341.1"/>
    <property type="molecule type" value="Genomic_DNA"/>
</dbReference>
<dbReference type="PANTHER" id="PTHR22789:SF0">
    <property type="entry name" value="3-OXO-TETRONATE 4-PHOSPHATE DECARBOXYLASE-RELATED"/>
    <property type="match status" value="1"/>
</dbReference>
<feature type="domain" description="Class II aldolase/adducin N-terminal" evidence="3">
    <location>
        <begin position="11"/>
        <end position="188"/>
    </location>
</feature>
<dbReference type="SMART" id="SM01007">
    <property type="entry name" value="Aldolase_II"/>
    <property type="match status" value="2"/>
</dbReference>
<dbReference type="GO" id="GO:0005829">
    <property type="term" value="C:cytosol"/>
    <property type="evidence" value="ECO:0007669"/>
    <property type="project" value="TreeGrafter"/>
</dbReference>
<dbReference type="Gene3D" id="3.40.225.10">
    <property type="entry name" value="Class II aldolase/adducin N-terminal domain"/>
    <property type="match status" value="2"/>
</dbReference>
<dbReference type="GO" id="GO:0016832">
    <property type="term" value="F:aldehyde-lyase activity"/>
    <property type="evidence" value="ECO:0007669"/>
    <property type="project" value="TreeGrafter"/>
</dbReference>
<keyword evidence="5" id="KW-1185">Reference proteome</keyword>
<dbReference type="AlphaFoldDB" id="A0A949NEL3"/>
<dbReference type="InterPro" id="IPR001303">
    <property type="entry name" value="Aldolase_II/adducin_N"/>
</dbReference>
<reference evidence="4" key="1">
    <citation type="submission" date="2021-06" db="EMBL/GenBank/DDBJ databases">
        <title>Description of novel taxa of the family Lachnospiraceae.</title>
        <authorList>
            <person name="Chaplin A.V."/>
            <person name="Sokolova S.R."/>
            <person name="Pikina A.P."/>
            <person name="Korzhanova M."/>
            <person name="Belova V."/>
            <person name="Korostin D."/>
            <person name="Efimov B.A."/>
        </authorList>
    </citation>
    <scope>NUCLEOTIDE SEQUENCE</scope>
    <source>
        <strain evidence="4">ASD5720</strain>
    </source>
</reference>
<gene>
    <name evidence="4" type="ORF">KTH89_12395</name>
</gene>
<dbReference type="InterPro" id="IPR050197">
    <property type="entry name" value="Aldolase_class_II_sugar_metab"/>
</dbReference>
<dbReference type="GO" id="GO:0046872">
    <property type="term" value="F:metal ion binding"/>
    <property type="evidence" value="ECO:0007669"/>
    <property type="project" value="UniProtKB-KW"/>
</dbReference>